<evidence type="ECO:0000313" key="3">
    <source>
        <dbReference type="EMBL" id="KAL3716419.1"/>
    </source>
</evidence>
<keyword evidence="2" id="KW-0808">Transferase</keyword>
<accession>A0ABD3IQE6</accession>
<evidence type="ECO:0000313" key="4">
    <source>
        <dbReference type="Proteomes" id="UP001634007"/>
    </source>
</evidence>
<name>A0ABD3IQE6_EUCGL</name>
<sequence length="114" mass="12378">MLQFAKRLLHKGVKDTLVTTRSMSKTLHGSPRASIALERYSDSFDGGGMKAAASFEAYLDHFWKVGLDTLSELVERLISGGPLPSCVVYDSFLPRALEMAQKFGCLGAAFSTSS</sequence>
<proteinExistence type="inferred from homology"/>
<dbReference type="GO" id="GO:0016757">
    <property type="term" value="F:glycosyltransferase activity"/>
    <property type="evidence" value="ECO:0007669"/>
    <property type="project" value="UniProtKB-KW"/>
</dbReference>
<dbReference type="EMBL" id="JBJKBG010000011">
    <property type="protein sequence ID" value="KAL3716419.1"/>
    <property type="molecule type" value="Genomic_DNA"/>
</dbReference>
<dbReference type="SUPFAM" id="SSF53756">
    <property type="entry name" value="UDP-Glycosyltransferase/glycogen phosphorylase"/>
    <property type="match status" value="1"/>
</dbReference>
<dbReference type="Gene3D" id="3.40.50.2000">
    <property type="entry name" value="Glycogen Phosphorylase B"/>
    <property type="match status" value="1"/>
</dbReference>
<reference evidence="3 4" key="1">
    <citation type="submission" date="2024-11" db="EMBL/GenBank/DDBJ databases">
        <title>Chromosome-level genome assembly of Eucalyptus globulus Labill. provides insights into its genome evolution.</title>
        <authorList>
            <person name="Li X."/>
        </authorList>
    </citation>
    <scope>NUCLEOTIDE SEQUENCE [LARGE SCALE GENOMIC DNA]</scope>
    <source>
        <strain evidence="3">CL2024</strain>
        <tissue evidence="3">Fresh tender leaves</tissue>
    </source>
</reference>
<keyword evidence="2" id="KW-0328">Glycosyltransferase</keyword>
<comment type="similarity">
    <text evidence="1">Belongs to the UDP-glycosyltransferase family.</text>
</comment>
<dbReference type="PANTHER" id="PTHR11926">
    <property type="entry name" value="GLUCOSYL/GLUCURONOSYL TRANSFERASES"/>
    <property type="match status" value="1"/>
</dbReference>
<comment type="caution">
    <text evidence="3">The sequence shown here is derived from an EMBL/GenBank/DDBJ whole genome shotgun (WGS) entry which is preliminary data.</text>
</comment>
<dbReference type="AlphaFoldDB" id="A0ABD3IQE6"/>
<protein>
    <submittedName>
        <fullName evidence="3">Uncharacterized protein</fullName>
    </submittedName>
</protein>
<dbReference type="Proteomes" id="UP001634007">
    <property type="component" value="Unassembled WGS sequence"/>
</dbReference>
<gene>
    <name evidence="3" type="ORF">ACJRO7_008076</name>
</gene>
<organism evidence="3 4">
    <name type="scientific">Eucalyptus globulus</name>
    <name type="common">Tasmanian blue gum</name>
    <dbReference type="NCBI Taxonomy" id="34317"/>
    <lineage>
        <taxon>Eukaryota</taxon>
        <taxon>Viridiplantae</taxon>
        <taxon>Streptophyta</taxon>
        <taxon>Embryophyta</taxon>
        <taxon>Tracheophyta</taxon>
        <taxon>Spermatophyta</taxon>
        <taxon>Magnoliopsida</taxon>
        <taxon>eudicotyledons</taxon>
        <taxon>Gunneridae</taxon>
        <taxon>Pentapetalae</taxon>
        <taxon>rosids</taxon>
        <taxon>malvids</taxon>
        <taxon>Myrtales</taxon>
        <taxon>Myrtaceae</taxon>
        <taxon>Myrtoideae</taxon>
        <taxon>Eucalypteae</taxon>
        <taxon>Eucalyptus</taxon>
    </lineage>
</organism>
<dbReference type="PANTHER" id="PTHR11926:SF1560">
    <property type="entry name" value="UDP-GLYCOSYLTRANSFERASE 74E1-RELATED"/>
    <property type="match status" value="1"/>
</dbReference>
<keyword evidence="4" id="KW-1185">Reference proteome</keyword>
<evidence type="ECO:0000256" key="2">
    <source>
        <dbReference type="ARBA" id="ARBA00022676"/>
    </source>
</evidence>
<evidence type="ECO:0000256" key="1">
    <source>
        <dbReference type="ARBA" id="ARBA00009995"/>
    </source>
</evidence>